<accession>A0A2A2IAB1</accession>
<dbReference type="EMBL" id="NPOA01000013">
    <property type="protein sequence ID" value="PAV28318.1"/>
    <property type="molecule type" value="Genomic_DNA"/>
</dbReference>
<evidence type="ECO:0000256" key="1">
    <source>
        <dbReference type="ARBA" id="ARBA00022679"/>
    </source>
</evidence>
<dbReference type="Gene3D" id="3.40.1190.20">
    <property type="match status" value="1"/>
</dbReference>
<dbReference type="SUPFAM" id="SSF53613">
    <property type="entry name" value="Ribokinase-like"/>
    <property type="match status" value="1"/>
</dbReference>
<evidence type="ECO:0000313" key="5">
    <source>
        <dbReference type="Proteomes" id="UP000218887"/>
    </source>
</evidence>
<dbReference type="PANTHER" id="PTHR10584:SF166">
    <property type="entry name" value="RIBOKINASE"/>
    <property type="match status" value="1"/>
</dbReference>
<dbReference type="GO" id="GO:0016301">
    <property type="term" value="F:kinase activity"/>
    <property type="evidence" value="ECO:0007669"/>
    <property type="project" value="UniProtKB-KW"/>
</dbReference>
<gene>
    <name evidence="4" type="ORF">CIL05_16920</name>
</gene>
<dbReference type="InterPro" id="IPR029056">
    <property type="entry name" value="Ribokinase-like"/>
</dbReference>
<dbReference type="OrthoDB" id="9775849at2"/>
<name>A0A2A2IAB1_9BACI</name>
<feature type="domain" description="Carbohydrate kinase PfkB" evidence="3">
    <location>
        <begin position="4"/>
        <end position="64"/>
    </location>
</feature>
<reference evidence="4 5" key="1">
    <citation type="submission" date="2017-08" db="EMBL/GenBank/DDBJ databases">
        <title>Virgibacillus indicus sp. nov. and Virgibacillus profoundi sp. nov, two moderately halophilic bacteria isolated from marine sediment by using the Microfluidic Streak Plate.</title>
        <authorList>
            <person name="Xu B."/>
            <person name="Hu B."/>
            <person name="Wang J."/>
            <person name="Zhu Y."/>
            <person name="Huang L."/>
            <person name="Du W."/>
            <person name="Huang Y."/>
        </authorList>
    </citation>
    <scope>NUCLEOTIDE SEQUENCE [LARGE SCALE GENOMIC DNA]</scope>
    <source>
        <strain evidence="4 5">IO3-P3-H5</strain>
    </source>
</reference>
<dbReference type="InterPro" id="IPR011611">
    <property type="entry name" value="PfkB_dom"/>
</dbReference>
<proteinExistence type="predicted"/>
<evidence type="ECO:0000256" key="2">
    <source>
        <dbReference type="ARBA" id="ARBA00022777"/>
    </source>
</evidence>
<keyword evidence="1" id="KW-0808">Transferase</keyword>
<organism evidence="4 5">
    <name type="scientific">Virgibacillus profundi</name>
    <dbReference type="NCBI Taxonomy" id="2024555"/>
    <lineage>
        <taxon>Bacteria</taxon>
        <taxon>Bacillati</taxon>
        <taxon>Bacillota</taxon>
        <taxon>Bacilli</taxon>
        <taxon>Bacillales</taxon>
        <taxon>Bacillaceae</taxon>
        <taxon>Virgibacillus</taxon>
    </lineage>
</organism>
<dbReference type="Proteomes" id="UP000218887">
    <property type="component" value="Unassembled WGS sequence"/>
</dbReference>
<comment type="caution">
    <text evidence="4">The sequence shown here is derived from an EMBL/GenBank/DDBJ whole genome shotgun (WGS) entry which is preliminary data.</text>
</comment>
<sequence length="72" mass="7641">MSRKLGEQDCLIVTSDRTEKAPTFSVEKVDAIGAGDSFTGALAVAFLEGKSIIKEAEFANLIGSNCKKYDPG</sequence>
<keyword evidence="2" id="KW-0418">Kinase</keyword>
<keyword evidence="5" id="KW-1185">Reference proteome</keyword>
<protein>
    <recommendedName>
        <fullName evidence="3">Carbohydrate kinase PfkB domain-containing protein</fullName>
    </recommendedName>
</protein>
<dbReference type="PANTHER" id="PTHR10584">
    <property type="entry name" value="SUGAR KINASE"/>
    <property type="match status" value="1"/>
</dbReference>
<dbReference type="Pfam" id="PF00294">
    <property type="entry name" value="PfkB"/>
    <property type="match status" value="1"/>
</dbReference>
<dbReference type="AlphaFoldDB" id="A0A2A2IAB1"/>
<evidence type="ECO:0000259" key="3">
    <source>
        <dbReference type="Pfam" id="PF00294"/>
    </source>
</evidence>
<evidence type="ECO:0000313" key="4">
    <source>
        <dbReference type="EMBL" id="PAV28318.1"/>
    </source>
</evidence>